<accession>A0AAN6FVX6</accession>
<sequence length="364" mass="41608">MPCTFKAAGQLRRAANWIRGLAAKVIRDRKKPAHSTERKRIRQRLREEVRKRFTKRRYHAGSRRPDSKQAGRGTRQRATPPVRRQRDVSVERKKAASIIAATAKAFARWIKRNPRETLTPESFETLPSVEVPTTPPIPTPKPRPEALSRKRANRKAVIINSHLLEANGMVSEVWFAGEDSVDVSLCAPVHPLAIEPADIPEINESVDDRAALPSERRRRVSGQAGFMGEGYIWEGFWGNVSLDREIPSRSLEWLCKIEVACFVFSYTGYTCLRIYGNQPDSPSSRTHTMWRLACHRVVHDEDCDNPVRVDRDIFHRLEKLSDLAPLQFGGPLTIKKDVHEELSKARFCDNEKLSTRRAGLRRPR</sequence>
<evidence type="ECO:0000256" key="1">
    <source>
        <dbReference type="SAM" id="MobiDB-lite"/>
    </source>
</evidence>
<dbReference type="Gene3D" id="3.30.420.40">
    <property type="match status" value="1"/>
</dbReference>
<proteinExistence type="predicted"/>
<organism evidence="2 3">
    <name type="scientific">Friedmanniomyces endolithicus</name>
    <dbReference type="NCBI Taxonomy" id="329885"/>
    <lineage>
        <taxon>Eukaryota</taxon>
        <taxon>Fungi</taxon>
        <taxon>Dikarya</taxon>
        <taxon>Ascomycota</taxon>
        <taxon>Pezizomycotina</taxon>
        <taxon>Dothideomycetes</taxon>
        <taxon>Dothideomycetidae</taxon>
        <taxon>Mycosphaerellales</taxon>
        <taxon>Teratosphaeriaceae</taxon>
        <taxon>Friedmanniomyces</taxon>
    </lineage>
</organism>
<evidence type="ECO:0000313" key="2">
    <source>
        <dbReference type="EMBL" id="KAK0325409.1"/>
    </source>
</evidence>
<dbReference type="Proteomes" id="UP001168146">
    <property type="component" value="Unassembled WGS sequence"/>
</dbReference>
<reference evidence="2" key="1">
    <citation type="submission" date="2021-12" db="EMBL/GenBank/DDBJ databases">
        <title>Black yeast isolated from Biological Soil Crust.</title>
        <authorList>
            <person name="Kurbessoian T."/>
        </authorList>
    </citation>
    <scope>NUCLEOTIDE SEQUENCE</scope>
    <source>
        <strain evidence="2">CCFEE 5208</strain>
    </source>
</reference>
<gene>
    <name evidence="2" type="ORF">LTR82_003692</name>
</gene>
<comment type="caution">
    <text evidence="2">The sequence shown here is derived from an EMBL/GenBank/DDBJ whole genome shotgun (WGS) entry which is preliminary data.</text>
</comment>
<dbReference type="AlphaFoldDB" id="A0AAN6FVX6"/>
<feature type="compositionally biased region" description="Basic residues" evidence="1">
    <location>
        <begin position="52"/>
        <end position="62"/>
    </location>
</feature>
<protein>
    <submittedName>
        <fullName evidence="2">Uncharacterized protein</fullName>
    </submittedName>
</protein>
<dbReference type="EMBL" id="JASUXU010000007">
    <property type="protein sequence ID" value="KAK0325409.1"/>
    <property type="molecule type" value="Genomic_DNA"/>
</dbReference>
<name>A0AAN6FVX6_9PEZI</name>
<feature type="region of interest" description="Disordered" evidence="1">
    <location>
        <begin position="126"/>
        <end position="149"/>
    </location>
</feature>
<evidence type="ECO:0000313" key="3">
    <source>
        <dbReference type="Proteomes" id="UP001168146"/>
    </source>
</evidence>
<feature type="region of interest" description="Disordered" evidence="1">
    <location>
        <begin position="46"/>
        <end position="90"/>
    </location>
</feature>